<dbReference type="InterPro" id="IPR024694">
    <property type="entry name" value="PurE_prokaryotes"/>
</dbReference>
<sequence length="240" mass="27003">MKRALVLFGSVSDQYIYDDIISELKKEYLVDFQVISAHRNPEDLKDRLDRDDFDFIIAGAGLAAHLPGVCASLTKRPVFGVYVPANFSGLDSLLSILQMPFGVPVATLNPNNIDIVAKVLKAIDSRDKKSINIVVGKEVREYESTQSELKRLSQFGEENGVSLNINENFSDVEFNIVLAHHDFKKEMREDAFYIPLLNASEKKSPSYGLKILERVDNGAIWFGVNNSRNALKFYLNLRGE</sequence>
<dbReference type="STRING" id="862908.BMS_1602"/>
<dbReference type="OrthoDB" id="5290623at2"/>
<dbReference type="Gene3D" id="3.40.50.1970">
    <property type="match status" value="1"/>
</dbReference>
<dbReference type="SMART" id="SM01001">
    <property type="entry name" value="AIRC"/>
    <property type="match status" value="1"/>
</dbReference>
<dbReference type="AlphaFoldDB" id="E1X0W0"/>
<keyword evidence="3" id="KW-0456">Lyase</keyword>
<reference evidence="4" key="1">
    <citation type="journal article" date="2013" name="ISME J.">
        <title>A small predatory core genome in the divergent marine Bacteriovorax marinus SJ and the terrestrial Bdellovibrio bacteriovorus.</title>
        <authorList>
            <person name="Crossman L.C."/>
            <person name="Chen H."/>
            <person name="Cerdeno-Tarraga A.M."/>
            <person name="Brooks K."/>
            <person name="Quail M.A."/>
            <person name="Pineiro S.A."/>
            <person name="Hobley L."/>
            <person name="Sockett R.E."/>
            <person name="Bentley S.D."/>
            <person name="Parkhill J."/>
            <person name="Williams H.N."/>
            <person name="Stine O.C."/>
        </authorList>
    </citation>
    <scope>NUCLEOTIDE SEQUENCE [LARGE SCALE GENOMIC DNA]</scope>
    <source>
        <strain evidence="4">ATCC BAA-682 / DSM 15412 / SJ</strain>
    </source>
</reference>
<dbReference type="PANTHER" id="PTHR23046:SF2">
    <property type="entry name" value="PHOSPHORIBOSYLAMINOIMIDAZOLE CARBOXYLASE"/>
    <property type="match status" value="1"/>
</dbReference>
<dbReference type="Pfam" id="PF00731">
    <property type="entry name" value="AIRC"/>
    <property type="match status" value="1"/>
</dbReference>
<dbReference type="EMBL" id="FQ312005">
    <property type="protein sequence ID" value="CBW26449.1"/>
    <property type="molecule type" value="Genomic_DNA"/>
</dbReference>
<dbReference type="EC" id="4.1.1.21" evidence="3"/>
<dbReference type="GO" id="GO:0006189">
    <property type="term" value="P:'de novo' IMP biosynthetic process"/>
    <property type="evidence" value="ECO:0007669"/>
    <property type="project" value="InterPro"/>
</dbReference>
<dbReference type="eggNOG" id="COG0041">
    <property type="taxonomic scope" value="Bacteria"/>
</dbReference>
<keyword evidence="4" id="KW-1185">Reference proteome</keyword>
<dbReference type="GO" id="GO:0004638">
    <property type="term" value="F:phosphoribosylaminoimidazole carboxylase activity"/>
    <property type="evidence" value="ECO:0007669"/>
    <property type="project" value="UniProtKB-EC"/>
</dbReference>
<evidence type="ECO:0000313" key="3">
    <source>
        <dbReference type="EMBL" id="CBW26449.1"/>
    </source>
</evidence>
<keyword evidence="1" id="KW-0658">Purine biosynthesis</keyword>
<evidence type="ECO:0000259" key="2">
    <source>
        <dbReference type="SMART" id="SM01001"/>
    </source>
</evidence>
<dbReference type="SUPFAM" id="SSF52255">
    <property type="entry name" value="N5-CAIR mutase (phosphoribosylaminoimidazole carboxylase, PurE)"/>
    <property type="match status" value="1"/>
</dbReference>
<feature type="domain" description="PurE" evidence="2">
    <location>
        <begin position="2"/>
        <end position="130"/>
    </location>
</feature>
<dbReference type="KEGG" id="bmx:BMS_1602"/>
<proteinExistence type="predicted"/>
<evidence type="ECO:0000313" key="4">
    <source>
        <dbReference type="Proteomes" id="UP000008963"/>
    </source>
</evidence>
<dbReference type="PATRIC" id="fig|862908.3.peg.1525"/>
<name>E1X0W0_HALMS</name>
<organism evidence="3 4">
    <name type="scientific">Halobacteriovorax marinus (strain ATCC BAA-682 / DSM 15412 / SJ)</name>
    <name type="common">Bacteriovorax marinus</name>
    <dbReference type="NCBI Taxonomy" id="862908"/>
    <lineage>
        <taxon>Bacteria</taxon>
        <taxon>Pseudomonadati</taxon>
        <taxon>Bdellovibrionota</taxon>
        <taxon>Bacteriovoracia</taxon>
        <taxon>Bacteriovoracales</taxon>
        <taxon>Halobacteriovoraceae</taxon>
        <taxon>Halobacteriovorax</taxon>
    </lineage>
</organism>
<dbReference type="Proteomes" id="UP000008963">
    <property type="component" value="Chromosome"/>
</dbReference>
<dbReference type="PANTHER" id="PTHR23046">
    <property type="entry name" value="PHOSPHORIBOSYLAMINOIMIDAZOLE CARBOXYLASE CATALYTIC SUBUNIT"/>
    <property type="match status" value="1"/>
</dbReference>
<dbReference type="HOGENOM" id="CLU_1168847_0_0_7"/>
<dbReference type="InterPro" id="IPR000031">
    <property type="entry name" value="PurE_dom"/>
</dbReference>
<dbReference type="RefSeq" id="WP_014244231.1">
    <property type="nucleotide sequence ID" value="NC_016620.1"/>
</dbReference>
<gene>
    <name evidence="3" type="primary">purE</name>
    <name evidence="3" type="ordered locus">BMS_1602</name>
</gene>
<evidence type="ECO:0000256" key="1">
    <source>
        <dbReference type="ARBA" id="ARBA00022755"/>
    </source>
</evidence>
<accession>E1X0W0</accession>
<protein>
    <submittedName>
        <fullName evidence="3">Phosphoribosylaminoimidazole carboxylase catalytic subunit</fullName>
        <ecNumber evidence="3">4.1.1.21</ecNumber>
    </submittedName>
</protein>